<keyword evidence="8" id="KW-0539">Nucleus</keyword>
<dbReference type="InterPro" id="IPR010920">
    <property type="entry name" value="LSM_dom_sf"/>
</dbReference>
<dbReference type="Gene3D" id="2.30.30.100">
    <property type="match status" value="1"/>
</dbReference>
<keyword evidence="7" id="KW-0508">mRNA splicing</keyword>
<comment type="caution">
    <text evidence="13">The sequence shown here is derived from an EMBL/GenBank/DDBJ whole genome shotgun (WGS) entry which is preliminary data.</text>
</comment>
<organism evidence="13 14">
    <name type="scientific">Batrachochytrium salamandrivorans</name>
    <dbReference type="NCBI Taxonomy" id="1357716"/>
    <lineage>
        <taxon>Eukaryota</taxon>
        <taxon>Fungi</taxon>
        <taxon>Fungi incertae sedis</taxon>
        <taxon>Chytridiomycota</taxon>
        <taxon>Chytridiomycota incertae sedis</taxon>
        <taxon>Chytridiomycetes</taxon>
        <taxon>Rhizophydiales</taxon>
        <taxon>Rhizophydiales incertae sedis</taxon>
        <taxon>Batrachochytrium</taxon>
    </lineage>
</organism>
<feature type="region of interest" description="Disordered" evidence="11">
    <location>
        <begin position="130"/>
        <end position="228"/>
    </location>
</feature>
<evidence type="ECO:0000256" key="10">
    <source>
        <dbReference type="ARBA" id="ARBA00041355"/>
    </source>
</evidence>
<keyword evidence="14" id="KW-1185">Reference proteome</keyword>
<evidence type="ECO:0000256" key="2">
    <source>
        <dbReference type="ARBA" id="ARBA00004496"/>
    </source>
</evidence>
<evidence type="ECO:0000256" key="1">
    <source>
        <dbReference type="ARBA" id="ARBA00004123"/>
    </source>
</evidence>
<keyword evidence="4" id="KW-0963">Cytoplasm</keyword>
<comment type="similarity">
    <text evidence="3">Belongs to the snRNP SmB/SmN family.</text>
</comment>
<dbReference type="CDD" id="cd01717">
    <property type="entry name" value="Sm_B"/>
    <property type="match status" value="1"/>
</dbReference>
<dbReference type="Proteomes" id="UP001648503">
    <property type="component" value="Unassembled WGS sequence"/>
</dbReference>
<evidence type="ECO:0000313" key="14">
    <source>
        <dbReference type="Proteomes" id="UP001648503"/>
    </source>
</evidence>
<dbReference type="Pfam" id="PF01423">
    <property type="entry name" value="LSM"/>
    <property type="match status" value="1"/>
</dbReference>
<feature type="compositionally biased region" description="Low complexity" evidence="11">
    <location>
        <begin position="138"/>
        <end position="156"/>
    </location>
</feature>
<dbReference type="PANTHER" id="PTHR10701">
    <property type="entry name" value="SMALL NUCLEAR RIBONUCLEOPROTEIN-ASSOCIATED PROTEIN B AND N"/>
    <property type="match status" value="1"/>
</dbReference>
<dbReference type="InterPro" id="IPR050914">
    <property type="entry name" value="snRNP_SmB/NAA38-like"/>
</dbReference>
<evidence type="ECO:0000256" key="7">
    <source>
        <dbReference type="ARBA" id="ARBA00023187"/>
    </source>
</evidence>
<keyword evidence="9" id="KW-0687">Ribonucleoprotein</keyword>
<dbReference type="PROSITE" id="PS52002">
    <property type="entry name" value="SM"/>
    <property type="match status" value="1"/>
</dbReference>
<evidence type="ECO:0000256" key="11">
    <source>
        <dbReference type="SAM" id="MobiDB-lite"/>
    </source>
</evidence>
<evidence type="ECO:0000313" key="13">
    <source>
        <dbReference type="EMBL" id="KAH6596430.1"/>
    </source>
</evidence>
<name>A0ABQ8FDJ3_9FUNG</name>
<evidence type="ECO:0000256" key="5">
    <source>
        <dbReference type="ARBA" id="ARBA00022664"/>
    </source>
</evidence>
<dbReference type="InterPro" id="IPR001163">
    <property type="entry name" value="Sm_dom_euk/arc"/>
</dbReference>
<keyword evidence="6" id="KW-0694">RNA-binding</keyword>
<dbReference type="EMBL" id="JAFCIX010000227">
    <property type="protein sequence ID" value="KAH6596430.1"/>
    <property type="molecule type" value="Genomic_DNA"/>
</dbReference>
<sequence>MSLSKNSRILQLLNYRLKITIQDGRTFIGQMMAFDKHMNLVLSECEEFRKIRPKTKGQQEREEKRSLGLVILRGETIVSLSVEAPPPTSEDSKRTAAAALGGPGVARGAGRGLPISAPLVAAPAGLGGPVRGIGGPGPQSMQPQMGPGGSSMAFGRPPMPGMPPGMPGMPPGMPGMGMPGAPPMPFGRGMPPMPPQGFRPPPGMPMPPPGFRPPFPGAPPGFHAPPLDSAHHHLNNKLHRTNVVIYAALIRTQNKLLYCGSFVLNDEFIHGFKHFVCDAALILKVISSTS</sequence>
<feature type="domain" description="Sm" evidence="12">
    <location>
        <begin position="4"/>
        <end position="86"/>
    </location>
</feature>
<feature type="compositionally biased region" description="Pro residues" evidence="11">
    <location>
        <begin position="157"/>
        <end position="173"/>
    </location>
</feature>
<gene>
    <name evidence="13" type="ORF">BASA50_005136</name>
</gene>
<comment type="subcellular location">
    <subcellularLocation>
        <location evidence="2">Cytoplasm</location>
    </subcellularLocation>
    <subcellularLocation>
        <location evidence="1">Nucleus</location>
    </subcellularLocation>
</comment>
<dbReference type="InterPro" id="IPR047575">
    <property type="entry name" value="Sm"/>
</dbReference>
<proteinExistence type="inferred from homology"/>
<keyword evidence="5" id="KW-0507">mRNA processing</keyword>
<evidence type="ECO:0000256" key="3">
    <source>
        <dbReference type="ARBA" id="ARBA00009123"/>
    </source>
</evidence>
<dbReference type="SUPFAM" id="SSF50182">
    <property type="entry name" value="Sm-like ribonucleoproteins"/>
    <property type="match status" value="1"/>
</dbReference>
<protein>
    <recommendedName>
        <fullName evidence="10">Sm protein B</fullName>
    </recommendedName>
</protein>
<evidence type="ECO:0000256" key="8">
    <source>
        <dbReference type="ARBA" id="ARBA00023242"/>
    </source>
</evidence>
<feature type="compositionally biased region" description="Pro residues" evidence="11">
    <location>
        <begin position="180"/>
        <end position="223"/>
    </location>
</feature>
<evidence type="ECO:0000259" key="12">
    <source>
        <dbReference type="PROSITE" id="PS52002"/>
    </source>
</evidence>
<dbReference type="PANTHER" id="PTHR10701:SF0">
    <property type="entry name" value="SMALL NUCLEAR RIBONUCLEOPROTEIN-ASSOCIATED PROTEIN B"/>
    <property type="match status" value="1"/>
</dbReference>
<evidence type="ECO:0000256" key="9">
    <source>
        <dbReference type="ARBA" id="ARBA00023274"/>
    </source>
</evidence>
<reference evidence="13 14" key="1">
    <citation type="submission" date="2021-02" db="EMBL/GenBank/DDBJ databases">
        <title>Variation within the Batrachochytrium salamandrivorans European outbreak.</title>
        <authorList>
            <person name="Kelly M."/>
            <person name="Pasmans F."/>
            <person name="Shea T.P."/>
            <person name="Munoz J.F."/>
            <person name="Carranza S."/>
            <person name="Cuomo C.A."/>
            <person name="Martel A."/>
        </authorList>
    </citation>
    <scope>NUCLEOTIDE SEQUENCE [LARGE SCALE GENOMIC DNA]</scope>
    <source>
        <strain evidence="13 14">AMFP18/2</strain>
    </source>
</reference>
<accession>A0ABQ8FDJ3</accession>
<evidence type="ECO:0000256" key="6">
    <source>
        <dbReference type="ARBA" id="ARBA00022884"/>
    </source>
</evidence>
<dbReference type="SMART" id="SM00651">
    <property type="entry name" value="Sm"/>
    <property type="match status" value="1"/>
</dbReference>
<evidence type="ECO:0000256" key="4">
    <source>
        <dbReference type="ARBA" id="ARBA00022490"/>
    </source>
</evidence>